<dbReference type="RefSeq" id="WP_188367789.1">
    <property type="nucleotide sequence ID" value="NZ_BMDT01000007.1"/>
</dbReference>
<dbReference type="AlphaFoldDB" id="A0A917JHW6"/>
<protein>
    <recommendedName>
        <fullName evidence="3">Pyrimidine dimer DNA glycosylase</fullName>
    </recommendedName>
</protein>
<proteinExistence type="predicted"/>
<dbReference type="NCBIfam" id="TIGR02328">
    <property type="entry name" value="TIGR02328 family protein"/>
    <property type="match status" value="1"/>
</dbReference>
<gene>
    <name evidence="1" type="ORF">GCM10011482_16050</name>
</gene>
<dbReference type="InterPro" id="IPR012650">
    <property type="entry name" value="CHP02328"/>
</dbReference>
<comment type="caution">
    <text evidence="1">The sequence shown here is derived from an EMBL/GenBank/DDBJ whole genome shotgun (WGS) entry which is preliminary data.</text>
</comment>
<dbReference type="InterPro" id="IPR004260">
    <property type="entry name" value="Pyr-dimer_DNA_glycosylase"/>
</dbReference>
<keyword evidence="2" id="KW-1185">Reference proteome</keyword>
<dbReference type="EMBL" id="BMDT01000007">
    <property type="protein sequence ID" value="GGI65951.1"/>
    <property type="molecule type" value="Genomic_DNA"/>
</dbReference>
<evidence type="ECO:0000313" key="1">
    <source>
        <dbReference type="EMBL" id="GGI65951.1"/>
    </source>
</evidence>
<name>A0A917JHW6_9ENTE</name>
<dbReference type="Pfam" id="PF03013">
    <property type="entry name" value="Pyr_excise"/>
    <property type="match status" value="1"/>
</dbReference>
<reference evidence="1" key="2">
    <citation type="submission" date="2020-09" db="EMBL/GenBank/DDBJ databases">
        <authorList>
            <person name="Sun Q."/>
            <person name="Sedlacek I."/>
        </authorList>
    </citation>
    <scope>NUCLEOTIDE SEQUENCE</scope>
    <source>
        <strain evidence="1">CCM 8433</strain>
    </source>
</reference>
<dbReference type="Proteomes" id="UP000622610">
    <property type="component" value="Unassembled WGS sequence"/>
</dbReference>
<organism evidence="1 2">
    <name type="scientific">Enterococcus alcedinis</name>
    <dbReference type="NCBI Taxonomy" id="1274384"/>
    <lineage>
        <taxon>Bacteria</taxon>
        <taxon>Bacillati</taxon>
        <taxon>Bacillota</taxon>
        <taxon>Bacilli</taxon>
        <taxon>Lactobacillales</taxon>
        <taxon>Enterococcaceae</taxon>
        <taxon>Enterococcus</taxon>
    </lineage>
</organism>
<sequence>MRLWHEKIIPSLPRQQLLGQHRECCALRGNGWQKNHSTVNYVFNYSPYKLFQYHQLIMEEMHSRGYKPSDVWKEPRYRGLKCQNYHSLATVPLTQPIYPEHNAQYLAECLDNLREKGIDLSSSDANG</sequence>
<evidence type="ECO:0000313" key="2">
    <source>
        <dbReference type="Proteomes" id="UP000622610"/>
    </source>
</evidence>
<evidence type="ECO:0008006" key="3">
    <source>
        <dbReference type="Google" id="ProtNLM"/>
    </source>
</evidence>
<accession>A0A917JHW6</accession>
<reference evidence="1" key="1">
    <citation type="journal article" date="2014" name="Int. J. Syst. Evol. Microbiol.">
        <title>Complete genome sequence of Corynebacterium casei LMG S-19264T (=DSM 44701T), isolated from a smear-ripened cheese.</title>
        <authorList>
            <consortium name="US DOE Joint Genome Institute (JGI-PGF)"/>
            <person name="Walter F."/>
            <person name="Albersmeier A."/>
            <person name="Kalinowski J."/>
            <person name="Ruckert C."/>
        </authorList>
    </citation>
    <scope>NUCLEOTIDE SEQUENCE</scope>
    <source>
        <strain evidence="1">CCM 8433</strain>
    </source>
</reference>